<evidence type="ECO:0000313" key="2">
    <source>
        <dbReference type="EMBL" id="KAK4082647.1"/>
    </source>
</evidence>
<accession>A0ABR0BLU7</accession>
<evidence type="ECO:0000256" key="1">
    <source>
        <dbReference type="SAM" id="MobiDB-lite"/>
    </source>
</evidence>
<name>A0ABR0BLU7_PURLI</name>
<dbReference type="EMBL" id="JAWRVI010000062">
    <property type="protein sequence ID" value="KAK4082647.1"/>
    <property type="molecule type" value="Genomic_DNA"/>
</dbReference>
<protein>
    <submittedName>
        <fullName evidence="2">Uncharacterized protein</fullName>
    </submittedName>
</protein>
<feature type="region of interest" description="Disordered" evidence="1">
    <location>
        <begin position="102"/>
        <end position="162"/>
    </location>
</feature>
<reference evidence="2 3" key="1">
    <citation type="journal article" date="2024" name="Microbiol. Resour. Announc.">
        <title>Genome annotations for the ascomycete fungi Trichoderma harzianum, Trichoderma aggressivum, and Purpureocillium lilacinum.</title>
        <authorList>
            <person name="Beijen E.P.W."/>
            <person name="Ohm R.A."/>
        </authorList>
    </citation>
    <scope>NUCLEOTIDE SEQUENCE [LARGE SCALE GENOMIC DNA]</scope>
    <source>
        <strain evidence="2 3">CBS 150709</strain>
    </source>
</reference>
<keyword evidence="3" id="KW-1185">Reference proteome</keyword>
<proteinExistence type="predicted"/>
<feature type="compositionally biased region" description="Low complexity" evidence="1">
    <location>
        <begin position="102"/>
        <end position="113"/>
    </location>
</feature>
<gene>
    <name evidence="2" type="ORF">Purlil1_11067</name>
</gene>
<comment type="caution">
    <text evidence="2">The sequence shown here is derived from an EMBL/GenBank/DDBJ whole genome shotgun (WGS) entry which is preliminary data.</text>
</comment>
<dbReference type="Proteomes" id="UP001287286">
    <property type="component" value="Unassembled WGS sequence"/>
</dbReference>
<organism evidence="2 3">
    <name type="scientific">Purpureocillium lilacinum</name>
    <name type="common">Paecilomyces lilacinus</name>
    <dbReference type="NCBI Taxonomy" id="33203"/>
    <lineage>
        <taxon>Eukaryota</taxon>
        <taxon>Fungi</taxon>
        <taxon>Dikarya</taxon>
        <taxon>Ascomycota</taxon>
        <taxon>Pezizomycotina</taxon>
        <taxon>Sordariomycetes</taxon>
        <taxon>Hypocreomycetidae</taxon>
        <taxon>Hypocreales</taxon>
        <taxon>Ophiocordycipitaceae</taxon>
        <taxon>Purpureocillium</taxon>
    </lineage>
</organism>
<feature type="region of interest" description="Disordered" evidence="1">
    <location>
        <begin position="220"/>
        <end position="241"/>
    </location>
</feature>
<sequence>MSPPRPFAAPWRANTALLGGVLAVVVVVVRVVAGEDKTRSTDWPRHLTCRPLASMTPEPFPTTCLLLSWMDGWMVGGDASTECGYPSATLARHSWRLLLSSGVSSQPASQPASHPKPRGPDPCALLAVDGRGPPHRPSASRSGLIAPGRGADATQARMPGPPTQSFGAVSMMSLMRPYPLSFERHGGGSPQAMARPGPARAGLVCFWFTIPGSTQWTDGSSGAVMRAHSGGHSTPLEPPGTLHKLRWRRPASHLGMW</sequence>
<evidence type="ECO:0000313" key="3">
    <source>
        <dbReference type="Proteomes" id="UP001287286"/>
    </source>
</evidence>